<dbReference type="Pfam" id="PF13306">
    <property type="entry name" value="LRR_5"/>
    <property type="match status" value="3"/>
</dbReference>
<reference evidence="1" key="1">
    <citation type="submission" date="2006-10" db="EMBL/GenBank/DDBJ databases">
        <authorList>
            <person name="Amadeo P."/>
            <person name="Zhao Q."/>
            <person name="Wortman J."/>
            <person name="Fraser-Liggett C."/>
            <person name="Carlton J."/>
        </authorList>
    </citation>
    <scope>NUCLEOTIDE SEQUENCE</scope>
    <source>
        <strain evidence="1">G3</strain>
    </source>
</reference>
<dbReference type="Gene3D" id="3.80.10.10">
    <property type="entry name" value="Ribonuclease Inhibitor"/>
    <property type="match status" value="3"/>
</dbReference>
<evidence type="ECO:0000313" key="1">
    <source>
        <dbReference type="EMBL" id="EAX93817.1"/>
    </source>
</evidence>
<dbReference type="PANTHER" id="PTHR45661">
    <property type="entry name" value="SURFACE ANTIGEN"/>
    <property type="match status" value="1"/>
</dbReference>
<accession>A2FMR0</accession>
<evidence type="ECO:0000313" key="2">
    <source>
        <dbReference type="Proteomes" id="UP000001542"/>
    </source>
</evidence>
<dbReference type="SUPFAM" id="SSF52058">
    <property type="entry name" value="L domain-like"/>
    <property type="match status" value="1"/>
</dbReference>
<proteinExistence type="predicted"/>
<gene>
    <name evidence="1" type="ORF">TVAG_054220</name>
</gene>
<dbReference type="SMR" id="A2FMR0"/>
<dbReference type="VEuPathDB" id="TrichDB:TVAG_054220"/>
<dbReference type="STRING" id="5722.A2FMR0"/>
<protein>
    <submittedName>
        <fullName evidence="1">Surface antigen BspA-like</fullName>
    </submittedName>
</protein>
<dbReference type="InterPro" id="IPR026906">
    <property type="entry name" value="LRR_5"/>
</dbReference>
<dbReference type="InterPro" id="IPR032675">
    <property type="entry name" value="LRR_dom_sf"/>
</dbReference>
<dbReference type="VEuPathDB" id="TrichDB:TVAGG3_0938270"/>
<dbReference type="Proteomes" id="UP000001542">
    <property type="component" value="Unassembled WGS sequence"/>
</dbReference>
<dbReference type="EMBL" id="DS113891">
    <property type="protein sequence ID" value="EAX93817.1"/>
    <property type="molecule type" value="Genomic_DNA"/>
</dbReference>
<dbReference type="InParanoid" id="A2FMR0"/>
<dbReference type="InterPro" id="IPR053139">
    <property type="entry name" value="Surface_bspA-like"/>
</dbReference>
<dbReference type="AlphaFoldDB" id="A2FMR0"/>
<reference evidence="1" key="2">
    <citation type="journal article" date="2007" name="Science">
        <title>Draft genome sequence of the sexually transmitted pathogen Trichomonas vaginalis.</title>
        <authorList>
            <person name="Carlton J.M."/>
            <person name="Hirt R.P."/>
            <person name="Silva J.C."/>
            <person name="Delcher A.L."/>
            <person name="Schatz M."/>
            <person name="Zhao Q."/>
            <person name="Wortman J.R."/>
            <person name="Bidwell S.L."/>
            <person name="Alsmark U.C.M."/>
            <person name="Besteiro S."/>
            <person name="Sicheritz-Ponten T."/>
            <person name="Noel C.J."/>
            <person name="Dacks J.B."/>
            <person name="Foster P.G."/>
            <person name="Simillion C."/>
            <person name="Van de Peer Y."/>
            <person name="Miranda-Saavedra D."/>
            <person name="Barton G.J."/>
            <person name="Westrop G.D."/>
            <person name="Mueller S."/>
            <person name="Dessi D."/>
            <person name="Fiori P.L."/>
            <person name="Ren Q."/>
            <person name="Paulsen I."/>
            <person name="Zhang H."/>
            <person name="Bastida-Corcuera F.D."/>
            <person name="Simoes-Barbosa A."/>
            <person name="Brown M.T."/>
            <person name="Hayes R.D."/>
            <person name="Mukherjee M."/>
            <person name="Okumura C.Y."/>
            <person name="Schneider R."/>
            <person name="Smith A.J."/>
            <person name="Vanacova S."/>
            <person name="Villalvazo M."/>
            <person name="Haas B.J."/>
            <person name="Pertea M."/>
            <person name="Feldblyum T.V."/>
            <person name="Utterback T.R."/>
            <person name="Shu C.L."/>
            <person name="Osoegawa K."/>
            <person name="de Jong P.J."/>
            <person name="Hrdy I."/>
            <person name="Horvathova L."/>
            <person name="Zubacova Z."/>
            <person name="Dolezal P."/>
            <person name="Malik S.B."/>
            <person name="Logsdon J.M. Jr."/>
            <person name="Henze K."/>
            <person name="Gupta A."/>
            <person name="Wang C.C."/>
            <person name="Dunne R.L."/>
            <person name="Upcroft J.A."/>
            <person name="Upcroft P."/>
            <person name="White O."/>
            <person name="Salzberg S.L."/>
            <person name="Tang P."/>
            <person name="Chiu C.-H."/>
            <person name="Lee Y.-S."/>
            <person name="Embley T.M."/>
            <person name="Coombs G.H."/>
            <person name="Mottram J.C."/>
            <person name="Tachezy J."/>
            <person name="Fraser-Liggett C.M."/>
            <person name="Johnson P.J."/>
        </authorList>
    </citation>
    <scope>NUCLEOTIDE SEQUENCE [LARGE SCALE GENOMIC DNA]</scope>
    <source>
        <strain evidence="1">G3</strain>
    </source>
</reference>
<dbReference type="RefSeq" id="XP_001306747.1">
    <property type="nucleotide sequence ID" value="XM_001306746.1"/>
</dbReference>
<keyword evidence="2" id="KW-1185">Reference proteome</keyword>
<sequence>MKTSFKFSPETTIIGDNAFSECHLSGTFTISKNIATTDDGFLIGIRVDKIYLEKESKLTTIVNWIWATSLKYVFLTKRVNSITESAFYSCHSLTTIEFEEGSELTSINSYAFSETNLSNFTFPPKCTSVGYSIFNLDSSLNYVYIPASLTNIDTNTFTGSPNIQKIEIDRNNPMYTVISSATLMSKDRTKFLYVSPSETSFTIPSSVSEFGKTMFQSCQFLTSIDVESFSTTFSAEGGIVYNKDFSTAIACIGGITSITLNSRCQHIGDFCLYKCTKINSVRLNNGLLTLGNSAFYSDNFTYLDVPSSVKTIDPSTVFCGSSTRHTPSNTCSDIIETNIDFAIGIQHQIKNNVKAQASLFFIYEISIGFW</sequence>
<dbReference type="KEGG" id="tva:4751542"/>
<dbReference type="PANTHER" id="PTHR45661:SF3">
    <property type="entry name" value="IG-LIKE DOMAIN-CONTAINING PROTEIN"/>
    <property type="match status" value="1"/>
</dbReference>
<name>A2FMR0_TRIV3</name>
<organism evidence="1 2">
    <name type="scientific">Trichomonas vaginalis (strain ATCC PRA-98 / G3)</name>
    <dbReference type="NCBI Taxonomy" id="412133"/>
    <lineage>
        <taxon>Eukaryota</taxon>
        <taxon>Metamonada</taxon>
        <taxon>Parabasalia</taxon>
        <taxon>Trichomonadida</taxon>
        <taxon>Trichomonadidae</taxon>
        <taxon>Trichomonas</taxon>
    </lineage>
</organism>